<name>A0A1I8AUY5_9BILA</name>
<accession>A0A1I8AUY5</accession>
<protein>
    <submittedName>
        <fullName evidence="2">Type II toxin-antitoxin system VapC family toxin</fullName>
    </submittedName>
</protein>
<dbReference type="AlphaFoldDB" id="A0A1I8AUY5"/>
<organism evidence="1 2">
    <name type="scientific">Steinernema glaseri</name>
    <dbReference type="NCBI Taxonomy" id="37863"/>
    <lineage>
        <taxon>Eukaryota</taxon>
        <taxon>Metazoa</taxon>
        <taxon>Ecdysozoa</taxon>
        <taxon>Nematoda</taxon>
        <taxon>Chromadorea</taxon>
        <taxon>Rhabditida</taxon>
        <taxon>Tylenchina</taxon>
        <taxon>Panagrolaimomorpha</taxon>
        <taxon>Strongyloidoidea</taxon>
        <taxon>Steinernematidae</taxon>
        <taxon>Steinernema</taxon>
    </lineage>
</organism>
<dbReference type="WBParaSite" id="L893_g9325.t1">
    <property type="protein sequence ID" value="L893_g9325.t1"/>
    <property type="gene ID" value="L893_g9325"/>
</dbReference>
<evidence type="ECO:0000313" key="2">
    <source>
        <dbReference type="WBParaSite" id="L893_g9325.t1"/>
    </source>
</evidence>
<dbReference type="Proteomes" id="UP000095287">
    <property type="component" value="Unplaced"/>
</dbReference>
<sequence length="73" mass="8062">MLIIQIYHSLIVSPANEMYTCDLLVISYSEVTNALSKGEALSTYPEAIGHYAAVRSSPIIIATRSEMRVVFRG</sequence>
<proteinExistence type="predicted"/>
<reference evidence="2" key="1">
    <citation type="submission" date="2016-11" db="UniProtKB">
        <authorList>
            <consortium name="WormBaseParasite"/>
        </authorList>
    </citation>
    <scope>IDENTIFICATION</scope>
</reference>
<keyword evidence="1" id="KW-1185">Reference proteome</keyword>
<evidence type="ECO:0000313" key="1">
    <source>
        <dbReference type="Proteomes" id="UP000095287"/>
    </source>
</evidence>